<evidence type="ECO:0000313" key="3">
    <source>
        <dbReference type="Proteomes" id="UP000036987"/>
    </source>
</evidence>
<organism evidence="2 3">
    <name type="scientific">Zostera marina</name>
    <name type="common">Eelgrass</name>
    <dbReference type="NCBI Taxonomy" id="29655"/>
    <lineage>
        <taxon>Eukaryota</taxon>
        <taxon>Viridiplantae</taxon>
        <taxon>Streptophyta</taxon>
        <taxon>Embryophyta</taxon>
        <taxon>Tracheophyta</taxon>
        <taxon>Spermatophyta</taxon>
        <taxon>Magnoliopsida</taxon>
        <taxon>Liliopsida</taxon>
        <taxon>Zosteraceae</taxon>
        <taxon>Zostera</taxon>
    </lineage>
</organism>
<evidence type="ECO:0000256" key="1">
    <source>
        <dbReference type="SAM" id="SignalP"/>
    </source>
</evidence>
<gene>
    <name evidence="2" type="ORF">ZOSMA_373G00230</name>
</gene>
<dbReference type="Proteomes" id="UP000036987">
    <property type="component" value="Unassembled WGS sequence"/>
</dbReference>
<protein>
    <recommendedName>
        <fullName evidence="4">Secreted protein</fullName>
    </recommendedName>
</protein>
<evidence type="ECO:0008006" key="4">
    <source>
        <dbReference type="Google" id="ProtNLM"/>
    </source>
</evidence>
<evidence type="ECO:0000313" key="2">
    <source>
        <dbReference type="EMBL" id="KMZ64375.1"/>
    </source>
</evidence>
<comment type="caution">
    <text evidence="2">The sequence shown here is derived from an EMBL/GenBank/DDBJ whole genome shotgun (WGS) entry which is preliminary data.</text>
</comment>
<name>A0A0K9P866_ZOSMR</name>
<reference evidence="3" key="1">
    <citation type="journal article" date="2016" name="Nature">
        <title>The genome of the seagrass Zostera marina reveals angiosperm adaptation to the sea.</title>
        <authorList>
            <person name="Olsen J.L."/>
            <person name="Rouze P."/>
            <person name="Verhelst B."/>
            <person name="Lin Y.-C."/>
            <person name="Bayer T."/>
            <person name="Collen J."/>
            <person name="Dattolo E."/>
            <person name="De Paoli E."/>
            <person name="Dittami S."/>
            <person name="Maumus F."/>
            <person name="Michel G."/>
            <person name="Kersting A."/>
            <person name="Lauritano C."/>
            <person name="Lohaus R."/>
            <person name="Toepel M."/>
            <person name="Tonon T."/>
            <person name="Vanneste K."/>
            <person name="Amirebrahimi M."/>
            <person name="Brakel J."/>
            <person name="Bostroem C."/>
            <person name="Chovatia M."/>
            <person name="Grimwood J."/>
            <person name="Jenkins J.W."/>
            <person name="Jueterbock A."/>
            <person name="Mraz A."/>
            <person name="Stam W.T."/>
            <person name="Tice H."/>
            <person name="Bornberg-Bauer E."/>
            <person name="Green P.J."/>
            <person name="Pearson G.A."/>
            <person name="Procaccini G."/>
            <person name="Duarte C.M."/>
            <person name="Schmutz J."/>
            <person name="Reusch T.B.H."/>
            <person name="Van de Peer Y."/>
        </authorList>
    </citation>
    <scope>NUCLEOTIDE SEQUENCE [LARGE SCALE GENOMIC DNA]</scope>
    <source>
        <strain evidence="3">cv. Finnish</strain>
    </source>
</reference>
<keyword evidence="3" id="KW-1185">Reference proteome</keyword>
<keyword evidence="1" id="KW-0732">Signal</keyword>
<feature type="signal peptide" evidence="1">
    <location>
        <begin position="1"/>
        <end position="30"/>
    </location>
</feature>
<accession>A0A0K9P866</accession>
<dbReference type="EMBL" id="LFYR01001161">
    <property type="protein sequence ID" value="KMZ64375.1"/>
    <property type="molecule type" value="Genomic_DNA"/>
</dbReference>
<feature type="chain" id="PRO_5005527672" description="Secreted protein" evidence="1">
    <location>
        <begin position="31"/>
        <end position="119"/>
    </location>
</feature>
<proteinExistence type="predicted"/>
<dbReference type="AlphaFoldDB" id="A0A0K9P866"/>
<sequence>MRWKKILSLGPNVVMCSRLMFFSSVSTATCSDLCRKQMQLSIVSSKPQLDLFFCNLSTAAVLGKQGGIQRGCDGEDSWSDDEVPNLWASRAPRPNRAPGPSGPLGVGLVHGTNTICFNF</sequence>